<comment type="caution">
    <text evidence="9">The sequence shown here is derived from an EMBL/GenBank/DDBJ whole genome shotgun (WGS) entry which is preliminary data.</text>
</comment>
<dbReference type="PANTHER" id="PTHR10742">
    <property type="entry name" value="FLAVIN MONOAMINE OXIDASE"/>
    <property type="match status" value="1"/>
</dbReference>
<dbReference type="GO" id="GO:0016491">
    <property type="term" value="F:oxidoreductase activity"/>
    <property type="evidence" value="ECO:0007669"/>
    <property type="project" value="UniProtKB-KW"/>
</dbReference>
<organism evidence="9 10">
    <name type="scientific">Gnathostoma spinigerum</name>
    <dbReference type="NCBI Taxonomy" id="75299"/>
    <lineage>
        <taxon>Eukaryota</taxon>
        <taxon>Metazoa</taxon>
        <taxon>Ecdysozoa</taxon>
        <taxon>Nematoda</taxon>
        <taxon>Chromadorea</taxon>
        <taxon>Rhabditida</taxon>
        <taxon>Spirurina</taxon>
        <taxon>Gnathostomatomorpha</taxon>
        <taxon>Gnathostomatoidea</taxon>
        <taxon>Gnathostomatidae</taxon>
        <taxon>Gnathostoma</taxon>
    </lineage>
</organism>
<dbReference type="SUPFAM" id="SSF51905">
    <property type="entry name" value="FAD/NAD(P)-binding domain"/>
    <property type="match status" value="1"/>
</dbReference>
<evidence type="ECO:0000256" key="6">
    <source>
        <dbReference type="ARBA" id="ARBA00022827"/>
    </source>
</evidence>
<dbReference type="AlphaFoldDB" id="A0ABD6EH25"/>
<evidence type="ECO:0000256" key="1">
    <source>
        <dbReference type="ARBA" id="ARBA00001974"/>
    </source>
</evidence>
<evidence type="ECO:0000256" key="3">
    <source>
        <dbReference type="ARBA" id="ARBA00005995"/>
    </source>
</evidence>
<evidence type="ECO:0000256" key="4">
    <source>
        <dbReference type="ARBA" id="ARBA00022490"/>
    </source>
</evidence>
<dbReference type="GO" id="GO:0005737">
    <property type="term" value="C:cytoplasm"/>
    <property type="evidence" value="ECO:0007669"/>
    <property type="project" value="UniProtKB-SubCell"/>
</dbReference>
<comment type="subcellular location">
    <subcellularLocation>
        <location evidence="2">Cytoplasm</location>
    </subcellularLocation>
</comment>
<proteinExistence type="inferred from homology"/>
<dbReference type="Pfam" id="PF01593">
    <property type="entry name" value="Amino_oxidase"/>
    <property type="match status" value="1"/>
</dbReference>
<evidence type="ECO:0000256" key="5">
    <source>
        <dbReference type="ARBA" id="ARBA00022630"/>
    </source>
</evidence>
<protein>
    <recommendedName>
        <fullName evidence="8">Amine oxidase domain-containing protein</fullName>
    </recommendedName>
</protein>
<evidence type="ECO:0000313" key="9">
    <source>
        <dbReference type="EMBL" id="MFH4978895.1"/>
    </source>
</evidence>
<comment type="similarity">
    <text evidence="3">Belongs to the flavin monoamine oxidase family.</text>
</comment>
<dbReference type="Gene3D" id="3.50.50.60">
    <property type="entry name" value="FAD/NAD(P)-binding domain"/>
    <property type="match status" value="1"/>
</dbReference>
<dbReference type="InterPro" id="IPR002937">
    <property type="entry name" value="Amino_oxidase"/>
</dbReference>
<dbReference type="InterPro" id="IPR036188">
    <property type="entry name" value="FAD/NAD-bd_sf"/>
</dbReference>
<dbReference type="EMBL" id="JBGFUD010003635">
    <property type="protein sequence ID" value="MFH4978895.1"/>
    <property type="molecule type" value="Genomic_DNA"/>
</dbReference>
<sequence>MNQEQHALISEMTTKKKPSIGIIGAGMAGLSAAAQLHKLNYTNVTIYEASERIGGRIYYVENGDKLIHHGAQFVDGTETPMYKLASSLGISMERFDHEEKNIVSGRYKFSKDDELALTKFSEVVKERLSEGWNEIDENTTSFENILEEVFQNFIKMDPQRKSLYSGFKSVIRSDYENEWSAKADQLALVNFHKWSDHTKDGEEYLMSGEGYKVIVEEMLGRFPNKWIILNSRVENVDYSQSKVALKLANDDILRYHDVVIVTVSLGHLKRYHKSLFSPQLPLEKIEAIEKLGFGDTMKLILIYDDQFWKPEDYRTFILHVDGYNEGLSGDDFSKELNILQGYPYWTDKMLYFWLSGDGPRKAGLMSNEELSKCVTNLLRIMFQNDSIKEPTTILRKQWNLDELFLGSYSCTTKEAAVLGNPQEKLASPIVHNGQLKVLFAGEATHETIYQTVSGAYLSGEREANRIHRIWG</sequence>
<keyword evidence="6" id="KW-0274">FAD</keyword>
<evidence type="ECO:0000259" key="8">
    <source>
        <dbReference type="Pfam" id="PF01593"/>
    </source>
</evidence>
<accession>A0ABD6EH25</accession>
<keyword evidence="5" id="KW-0285">Flavoprotein</keyword>
<dbReference type="PANTHER" id="PTHR10742:SF405">
    <property type="entry name" value="PEROXISOMAL N(1)-ACETYL-SPERMINE_SPERMIDINE OXIDASE"/>
    <property type="match status" value="1"/>
</dbReference>
<evidence type="ECO:0000256" key="7">
    <source>
        <dbReference type="ARBA" id="ARBA00023002"/>
    </source>
</evidence>
<gene>
    <name evidence="9" type="ORF">AB6A40_005604</name>
</gene>
<dbReference type="PRINTS" id="PR00419">
    <property type="entry name" value="ADXRDTASE"/>
</dbReference>
<dbReference type="InterPro" id="IPR050281">
    <property type="entry name" value="Flavin_monoamine_oxidase"/>
</dbReference>
<feature type="domain" description="Amine oxidase" evidence="8">
    <location>
        <begin position="27"/>
        <end position="466"/>
    </location>
</feature>
<evidence type="ECO:0000313" key="10">
    <source>
        <dbReference type="Proteomes" id="UP001608902"/>
    </source>
</evidence>
<dbReference type="Proteomes" id="UP001608902">
    <property type="component" value="Unassembled WGS sequence"/>
</dbReference>
<evidence type="ECO:0000256" key="2">
    <source>
        <dbReference type="ARBA" id="ARBA00004496"/>
    </source>
</evidence>
<comment type="cofactor">
    <cofactor evidence="1">
        <name>FAD</name>
        <dbReference type="ChEBI" id="CHEBI:57692"/>
    </cofactor>
</comment>
<dbReference type="Gene3D" id="3.90.660.10">
    <property type="match status" value="1"/>
</dbReference>
<dbReference type="SUPFAM" id="SSF54373">
    <property type="entry name" value="FAD-linked reductases, C-terminal domain"/>
    <property type="match status" value="1"/>
</dbReference>
<reference evidence="9 10" key="1">
    <citation type="submission" date="2024-08" db="EMBL/GenBank/DDBJ databases">
        <title>Gnathostoma spinigerum genome.</title>
        <authorList>
            <person name="Gonzalez-Bertolin B."/>
            <person name="Monzon S."/>
            <person name="Zaballos A."/>
            <person name="Jimenez P."/>
            <person name="Dekumyoy P."/>
            <person name="Varona S."/>
            <person name="Cuesta I."/>
            <person name="Sumanam S."/>
            <person name="Adisakwattana P."/>
            <person name="Gasser R.B."/>
            <person name="Hernandez-Gonzalez A."/>
            <person name="Young N.D."/>
            <person name="Perteguer M.J."/>
        </authorList>
    </citation>
    <scope>NUCLEOTIDE SEQUENCE [LARGE SCALE GENOMIC DNA]</scope>
    <source>
        <strain evidence="9">AL3</strain>
        <tissue evidence="9">Liver</tissue>
    </source>
</reference>
<keyword evidence="4" id="KW-0963">Cytoplasm</keyword>
<keyword evidence="10" id="KW-1185">Reference proteome</keyword>
<name>A0ABD6EH25_9BILA</name>
<keyword evidence="7" id="KW-0560">Oxidoreductase</keyword>